<evidence type="ECO:0008006" key="4">
    <source>
        <dbReference type="Google" id="ProtNLM"/>
    </source>
</evidence>
<evidence type="ECO:0000313" key="2">
    <source>
        <dbReference type="EMBL" id="AWM12539.1"/>
    </source>
</evidence>
<dbReference type="AlphaFoldDB" id="A0A2U8QR20"/>
<gene>
    <name evidence="2" type="ORF">DI487_00735</name>
</gene>
<dbReference type="RefSeq" id="WP_109567948.1">
    <property type="nucleotide sequence ID" value="NZ_CP029463.1"/>
</dbReference>
<protein>
    <recommendedName>
        <fullName evidence="4">DUF4843 domain-containing protein</fullName>
    </recommendedName>
</protein>
<reference evidence="2 3" key="1">
    <citation type="submission" date="2018-05" db="EMBL/GenBank/DDBJ databases">
        <title>Flavobacterium sp. MEBiC07310.</title>
        <authorList>
            <person name="Baek K."/>
        </authorList>
    </citation>
    <scope>NUCLEOTIDE SEQUENCE [LARGE SCALE GENOMIC DNA]</scope>
    <source>
        <strain evidence="2 3">MEBiC07310</strain>
    </source>
</reference>
<proteinExistence type="predicted"/>
<dbReference type="OrthoDB" id="1439002at2"/>
<evidence type="ECO:0000313" key="3">
    <source>
        <dbReference type="Proteomes" id="UP000245429"/>
    </source>
</evidence>
<sequence>MKKVILFAFLILSSLSFTSCNKDDDNTKENYAKLNDESYSLKTSLYYTDTNNDGTYESILFIYSEGITYDEVNDEFTGQGSLAVIEMDSHPTQDFSGNYTQTDDVYIVFFPLYDFDNLGNGRAPAPENYVLDTFSLSIAKNGDSATINVSGESTDTPALPFEMYYNGNLTFSPID</sequence>
<feature type="signal peptide" evidence="1">
    <location>
        <begin position="1"/>
        <end position="19"/>
    </location>
</feature>
<dbReference type="Proteomes" id="UP000245429">
    <property type="component" value="Chromosome"/>
</dbReference>
<accession>A0A2U8QR20</accession>
<keyword evidence="3" id="KW-1185">Reference proteome</keyword>
<name>A0A2U8QR20_9FLAO</name>
<evidence type="ECO:0000256" key="1">
    <source>
        <dbReference type="SAM" id="SignalP"/>
    </source>
</evidence>
<dbReference type="EMBL" id="CP029463">
    <property type="protein sequence ID" value="AWM12539.1"/>
    <property type="molecule type" value="Genomic_DNA"/>
</dbReference>
<feature type="chain" id="PRO_5016068684" description="DUF4843 domain-containing protein" evidence="1">
    <location>
        <begin position="20"/>
        <end position="175"/>
    </location>
</feature>
<dbReference type="PROSITE" id="PS51257">
    <property type="entry name" value="PROKAR_LIPOPROTEIN"/>
    <property type="match status" value="1"/>
</dbReference>
<organism evidence="2 3">
    <name type="scientific">Flavobacterium sediminis</name>
    <dbReference type="NCBI Taxonomy" id="2201181"/>
    <lineage>
        <taxon>Bacteria</taxon>
        <taxon>Pseudomonadati</taxon>
        <taxon>Bacteroidota</taxon>
        <taxon>Flavobacteriia</taxon>
        <taxon>Flavobacteriales</taxon>
        <taxon>Flavobacteriaceae</taxon>
        <taxon>Flavobacterium</taxon>
    </lineage>
</organism>
<dbReference type="KEGG" id="fse:DI487_00735"/>
<keyword evidence="1" id="KW-0732">Signal</keyword>